<dbReference type="Proteomes" id="UP000323258">
    <property type="component" value="Unassembled WGS sequence"/>
</dbReference>
<dbReference type="PANTHER" id="PTHR21666:SF288">
    <property type="entry name" value="CELL DIVISION PROTEIN YTFB"/>
    <property type="match status" value="1"/>
</dbReference>
<accession>A0A5D4GS72</accession>
<keyword evidence="7" id="KW-1133">Transmembrane helix</keyword>
<dbReference type="GO" id="GO:0046872">
    <property type="term" value="F:metal ion binding"/>
    <property type="evidence" value="ECO:0007669"/>
    <property type="project" value="UniProtKB-KW"/>
</dbReference>
<keyword evidence="10" id="KW-1185">Reference proteome</keyword>
<evidence type="ECO:0000313" key="10">
    <source>
        <dbReference type="Proteomes" id="UP000323258"/>
    </source>
</evidence>
<evidence type="ECO:0000313" key="9">
    <source>
        <dbReference type="EMBL" id="TYR30892.1"/>
    </source>
</evidence>
<comment type="cofactor">
    <cofactor evidence="1">
        <name>Zn(2+)</name>
        <dbReference type="ChEBI" id="CHEBI:29105"/>
    </cofactor>
</comment>
<keyword evidence="6" id="KW-0482">Metalloprotease</keyword>
<evidence type="ECO:0000259" key="8">
    <source>
        <dbReference type="Pfam" id="PF01551"/>
    </source>
</evidence>
<dbReference type="Gene3D" id="2.70.70.10">
    <property type="entry name" value="Glucose Permease (Domain IIA)"/>
    <property type="match status" value="1"/>
</dbReference>
<keyword evidence="7" id="KW-0472">Membrane</keyword>
<keyword evidence="5" id="KW-0862">Zinc</keyword>
<evidence type="ECO:0000256" key="5">
    <source>
        <dbReference type="ARBA" id="ARBA00022833"/>
    </source>
</evidence>
<keyword evidence="3" id="KW-0479">Metal-binding</keyword>
<evidence type="ECO:0000256" key="3">
    <source>
        <dbReference type="ARBA" id="ARBA00022723"/>
    </source>
</evidence>
<dbReference type="SUPFAM" id="SSF51261">
    <property type="entry name" value="Duplicated hybrid motif"/>
    <property type="match status" value="1"/>
</dbReference>
<evidence type="ECO:0000256" key="2">
    <source>
        <dbReference type="ARBA" id="ARBA00022670"/>
    </source>
</evidence>
<dbReference type="Pfam" id="PF01551">
    <property type="entry name" value="Peptidase_M23"/>
    <property type="match status" value="1"/>
</dbReference>
<evidence type="ECO:0000256" key="7">
    <source>
        <dbReference type="SAM" id="Phobius"/>
    </source>
</evidence>
<reference evidence="9 10" key="2">
    <citation type="submission" date="2019-09" db="EMBL/GenBank/DDBJ databases">
        <title>Mesorhizobium sp. MaA-C15 isolated from Microcystis aeruginosa.</title>
        <authorList>
            <person name="Jeong S.E."/>
            <person name="Jin H.M."/>
            <person name="Jeon C.O."/>
        </authorList>
    </citation>
    <scope>NUCLEOTIDE SEQUENCE [LARGE SCALE GENOMIC DNA]</scope>
    <source>
        <strain evidence="9 10">MaA-C15</strain>
    </source>
</reference>
<dbReference type="GO" id="GO:0006508">
    <property type="term" value="P:proteolysis"/>
    <property type="evidence" value="ECO:0007669"/>
    <property type="project" value="UniProtKB-KW"/>
</dbReference>
<reference evidence="9 10" key="1">
    <citation type="submission" date="2019-08" db="EMBL/GenBank/DDBJ databases">
        <authorList>
            <person name="Seo Y.L."/>
        </authorList>
    </citation>
    <scope>NUCLEOTIDE SEQUENCE [LARGE SCALE GENOMIC DNA]</scope>
    <source>
        <strain evidence="9 10">MaA-C15</strain>
    </source>
</reference>
<feature type="domain" description="M23ase beta-sheet core" evidence="8">
    <location>
        <begin position="309"/>
        <end position="403"/>
    </location>
</feature>
<evidence type="ECO:0000256" key="4">
    <source>
        <dbReference type="ARBA" id="ARBA00022801"/>
    </source>
</evidence>
<dbReference type="CDD" id="cd12797">
    <property type="entry name" value="M23_peptidase"/>
    <property type="match status" value="1"/>
</dbReference>
<keyword evidence="2" id="KW-0645">Protease</keyword>
<name>A0A5D4GS72_9HYPH</name>
<gene>
    <name evidence="9" type="ORF">FY036_15670</name>
</gene>
<comment type="caution">
    <text evidence="9">The sequence shown here is derived from an EMBL/GenBank/DDBJ whole genome shotgun (WGS) entry which is preliminary data.</text>
</comment>
<dbReference type="GO" id="GO:0004222">
    <property type="term" value="F:metalloendopeptidase activity"/>
    <property type="evidence" value="ECO:0007669"/>
    <property type="project" value="TreeGrafter"/>
</dbReference>
<dbReference type="FunFam" id="2.70.70.10:FF:000006">
    <property type="entry name" value="M23 family peptidase"/>
    <property type="match status" value="1"/>
</dbReference>
<dbReference type="EMBL" id="VSZS01000065">
    <property type="protein sequence ID" value="TYR30892.1"/>
    <property type="molecule type" value="Genomic_DNA"/>
</dbReference>
<dbReference type="InterPro" id="IPR050570">
    <property type="entry name" value="Cell_wall_metabolism_enzyme"/>
</dbReference>
<dbReference type="AlphaFoldDB" id="A0A5D4GS72"/>
<proteinExistence type="predicted"/>
<dbReference type="PANTHER" id="PTHR21666">
    <property type="entry name" value="PEPTIDASE-RELATED"/>
    <property type="match status" value="1"/>
</dbReference>
<protein>
    <submittedName>
        <fullName evidence="9">M23 family metallopeptidase</fullName>
    </submittedName>
</protein>
<dbReference type="InterPro" id="IPR016047">
    <property type="entry name" value="M23ase_b-sheet_dom"/>
</dbReference>
<dbReference type="OrthoDB" id="9805070at2"/>
<keyword evidence="4" id="KW-0378">Hydrolase</keyword>
<feature type="transmembrane region" description="Helical" evidence="7">
    <location>
        <begin position="37"/>
        <end position="62"/>
    </location>
</feature>
<evidence type="ECO:0000256" key="6">
    <source>
        <dbReference type="ARBA" id="ARBA00023049"/>
    </source>
</evidence>
<dbReference type="InterPro" id="IPR011055">
    <property type="entry name" value="Dup_hybrid_motif"/>
</dbReference>
<evidence type="ECO:0000256" key="1">
    <source>
        <dbReference type="ARBA" id="ARBA00001947"/>
    </source>
</evidence>
<organism evidence="9 10">
    <name type="scientific">Neoaquamicrobium microcysteis</name>
    <dbReference type="NCBI Taxonomy" id="2682781"/>
    <lineage>
        <taxon>Bacteria</taxon>
        <taxon>Pseudomonadati</taxon>
        <taxon>Pseudomonadota</taxon>
        <taxon>Alphaproteobacteria</taxon>
        <taxon>Hyphomicrobiales</taxon>
        <taxon>Phyllobacteriaceae</taxon>
        <taxon>Neoaquamicrobium</taxon>
    </lineage>
</organism>
<sequence length="417" mass="44994">MSVTEYRQASAFGKRREPHTVIIARGDDIRHFTIRPWLAAFVGSVLAAMAIGYLLATSYLVLRDDLLGATAARQARMQQAYEDRISMLRAQVDRITSRQILDQQLVESKVSELLARQSQLTQRHGRIGPILDRVKGEAGGLPESAPLPASKPELRAANQPVIYADSSAASFWSKRPAPSGPETAADRADRLFVAINQSLRAIESEQMDGIGTLTENAFKTADEIASALEAAGLPVDIDTDDEAVGGPLLPIDAGMIFEARVRELDEALEKLETLKAIAKEMPIHNPAPGKPVTSSFGVRRDPIIKRPAMHAGIDFRAPTGTEIKSAGAGKVIKAGWNGGYGRMVEIDHGNGLTTRYAHMSRIRVSQGDTVDTGDVVGEAGSTGRSTGPHLHYEVRRNGTAIDPLRFLKAGKAIGKLL</sequence>
<keyword evidence="7" id="KW-0812">Transmembrane</keyword>